<organism evidence="1 2">
    <name type="scientific">Panagrolaimus superbus</name>
    <dbReference type="NCBI Taxonomy" id="310955"/>
    <lineage>
        <taxon>Eukaryota</taxon>
        <taxon>Metazoa</taxon>
        <taxon>Ecdysozoa</taxon>
        <taxon>Nematoda</taxon>
        <taxon>Chromadorea</taxon>
        <taxon>Rhabditida</taxon>
        <taxon>Tylenchina</taxon>
        <taxon>Panagrolaimomorpha</taxon>
        <taxon>Panagrolaimoidea</taxon>
        <taxon>Panagrolaimidae</taxon>
        <taxon>Panagrolaimus</taxon>
    </lineage>
</organism>
<dbReference type="AlphaFoldDB" id="A0A914XWX4"/>
<evidence type="ECO:0000313" key="1">
    <source>
        <dbReference type="Proteomes" id="UP000887577"/>
    </source>
</evidence>
<reference evidence="2" key="1">
    <citation type="submission" date="2022-11" db="UniProtKB">
        <authorList>
            <consortium name="WormBaseParasite"/>
        </authorList>
    </citation>
    <scope>IDENTIFICATION</scope>
</reference>
<sequence>MQNEENVQESTTITNVETTIAPVAAQNVDTIPIVAETIQPSEATTIIVENIKPTVVVTEIPIETSTGIIAGIVAHGSTVGEIVTDLPDTTATADTAATSVTNNAFVPVVITNDDKSTVSPSTTKIVEETLITSTASILSAAENNDATTIVVEKLQPLEATTIQTSQSIVPIAPLGEEQDVAGGIKA</sequence>
<accession>A0A914XWX4</accession>
<proteinExistence type="predicted"/>
<keyword evidence="1" id="KW-1185">Reference proteome</keyword>
<dbReference type="WBParaSite" id="PSU_v2.g11035.t1">
    <property type="protein sequence ID" value="PSU_v2.g11035.t1"/>
    <property type="gene ID" value="PSU_v2.g11035"/>
</dbReference>
<name>A0A914XWX4_9BILA</name>
<dbReference type="Proteomes" id="UP000887577">
    <property type="component" value="Unplaced"/>
</dbReference>
<evidence type="ECO:0000313" key="2">
    <source>
        <dbReference type="WBParaSite" id="PSU_v2.g11035.t1"/>
    </source>
</evidence>
<protein>
    <submittedName>
        <fullName evidence="2">Uncharacterized protein</fullName>
    </submittedName>
</protein>